<keyword evidence="4" id="KW-0479">Metal-binding</keyword>
<dbReference type="GO" id="GO:0016020">
    <property type="term" value="C:membrane"/>
    <property type="evidence" value="ECO:0007669"/>
    <property type="project" value="UniProtKB-SubCell"/>
</dbReference>
<comment type="subcellular location">
    <subcellularLocation>
        <location evidence="1">Membrane</location>
    </subcellularLocation>
</comment>
<evidence type="ECO:0000256" key="5">
    <source>
        <dbReference type="ARBA" id="ARBA00023136"/>
    </source>
</evidence>
<feature type="domain" description="HMA" evidence="9">
    <location>
        <begin position="495"/>
        <end position="558"/>
    </location>
</feature>
<evidence type="ECO:0000259" key="9">
    <source>
        <dbReference type="PROSITE" id="PS50846"/>
    </source>
</evidence>
<evidence type="ECO:0000256" key="4">
    <source>
        <dbReference type="ARBA" id="ARBA00022723"/>
    </source>
</evidence>
<comment type="similarity">
    <text evidence="7">Belongs to the HIPP family.</text>
</comment>
<feature type="region of interest" description="Disordered" evidence="8">
    <location>
        <begin position="168"/>
        <end position="219"/>
    </location>
</feature>
<feature type="compositionally biased region" description="Low complexity" evidence="8">
    <location>
        <begin position="257"/>
        <end position="269"/>
    </location>
</feature>
<organism evidence="10 11">
    <name type="scientific">Lolium multiflorum</name>
    <name type="common">Italian ryegrass</name>
    <name type="synonym">Lolium perenne subsp. multiflorum</name>
    <dbReference type="NCBI Taxonomy" id="4521"/>
    <lineage>
        <taxon>Eukaryota</taxon>
        <taxon>Viridiplantae</taxon>
        <taxon>Streptophyta</taxon>
        <taxon>Embryophyta</taxon>
        <taxon>Tracheophyta</taxon>
        <taxon>Spermatophyta</taxon>
        <taxon>Magnoliopsida</taxon>
        <taxon>Liliopsida</taxon>
        <taxon>Poales</taxon>
        <taxon>Poaceae</taxon>
        <taxon>BOP clade</taxon>
        <taxon>Pooideae</taxon>
        <taxon>Poodae</taxon>
        <taxon>Poeae</taxon>
        <taxon>Poeae Chloroplast Group 2 (Poeae type)</taxon>
        <taxon>Loliodinae</taxon>
        <taxon>Loliinae</taxon>
        <taxon>Lolium</taxon>
    </lineage>
</organism>
<protein>
    <recommendedName>
        <fullName evidence="9">HMA domain-containing protein</fullName>
    </recommendedName>
</protein>
<sequence>MTYLPSNGSTRIREVLVQRILLREGRGIACKHEGATSLQDEPATKTSTWNTNPHISDFPEVDNMAKRISKLVSSRLTGNDLTLSWFTKRIQPLQHRKRLMYFYSGHDDNMHATKDNLYFDALDKRIQVMIKIPREVHTHTCGHDIYMEGAGPSFDSLEEKDLGFLVRTPITGSSNPEAASDATESEVVPPASWKRETFSGQKSKHSRGTSSSKVTKNLENEKLRLKEIDTSNKKGGIKQFFTKDGKAAGVKPKNKAKPSPASMPIIPEVEVPPKPSSSNVPHKDDEVIHIDDKAKNVDDSGKIKEVSHELLASKPSVHDLSAELKTLEAVHESIQASLKECHSNEIKIKKELEDKHTQAMAELKKKIKFSDDKKLTKDFRLTSLLGFVRKEDDNLTRTKAYEDVGNAIDDLMNACRGIEKKPSLKRAGTKVMDTMNNMMSLVPDLIKDWNESSARGAAARALIMCKAHFSAIDLAQISLFTETREAFRPRKRRPLQTVNIKVKMDCEGCERRVKNAVKSIRGVTSVTVIRKISKVTVTGYVEPRKVLARVKSTGKGAEMWPYVPYTVPTYPYVGGAYDKKAPAGMVRNVPQAMGDDAAPELQYMNMFNDENVNSCTVM</sequence>
<name>A0AAD8RTN9_LOLMU</name>
<proteinExistence type="inferred from homology"/>
<keyword evidence="2" id="KW-0488">Methylation</keyword>
<dbReference type="FunFam" id="3.30.70.100:FF:000035">
    <property type="entry name" value="Heavy metal-associated isoprenylated plant protein 26"/>
    <property type="match status" value="1"/>
</dbReference>
<evidence type="ECO:0000313" key="10">
    <source>
        <dbReference type="EMBL" id="KAK1631490.1"/>
    </source>
</evidence>
<dbReference type="AlphaFoldDB" id="A0AAD8RTN9"/>
<evidence type="ECO:0000256" key="8">
    <source>
        <dbReference type="SAM" id="MobiDB-lite"/>
    </source>
</evidence>
<keyword evidence="5" id="KW-0472">Membrane</keyword>
<accession>A0AAD8RTN9</accession>
<keyword evidence="6" id="KW-0449">Lipoprotein</keyword>
<comment type="caution">
    <text evidence="10">The sequence shown here is derived from an EMBL/GenBank/DDBJ whole genome shotgun (WGS) entry which is preliminary data.</text>
</comment>
<evidence type="ECO:0000256" key="7">
    <source>
        <dbReference type="ARBA" id="ARBA00024045"/>
    </source>
</evidence>
<dbReference type="GO" id="GO:0006950">
    <property type="term" value="P:response to stress"/>
    <property type="evidence" value="ECO:0007669"/>
    <property type="project" value="UniProtKB-ARBA"/>
</dbReference>
<keyword evidence="11" id="KW-1185">Reference proteome</keyword>
<keyword evidence="3" id="KW-0104">Cadmium</keyword>
<feature type="region of interest" description="Disordered" evidence="8">
    <location>
        <begin position="33"/>
        <end position="56"/>
    </location>
</feature>
<feature type="compositionally biased region" description="Polar residues" evidence="8">
    <location>
        <begin position="36"/>
        <end position="54"/>
    </location>
</feature>
<dbReference type="Pfam" id="PF00403">
    <property type="entry name" value="HMA"/>
    <property type="match status" value="1"/>
</dbReference>
<dbReference type="EMBL" id="JAUUTY010000005">
    <property type="protein sequence ID" value="KAK1631490.1"/>
    <property type="molecule type" value="Genomic_DNA"/>
</dbReference>
<gene>
    <name evidence="10" type="ORF">QYE76_005805</name>
</gene>
<evidence type="ECO:0000313" key="11">
    <source>
        <dbReference type="Proteomes" id="UP001231189"/>
    </source>
</evidence>
<dbReference type="Proteomes" id="UP001231189">
    <property type="component" value="Unassembled WGS sequence"/>
</dbReference>
<dbReference type="InterPro" id="IPR036163">
    <property type="entry name" value="HMA_dom_sf"/>
</dbReference>
<dbReference type="PANTHER" id="PTHR22814:SF303">
    <property type="entry name" value="HMA DOMAIN-CONTAINING PROTEIN"/>
    <property type="match status" value="1"/>
</dbReference>
<evidence type="ECO:0000256" key="6">
    <source>
        <dbReference type="ARBA" id="ARBA00023289"/>
    </source>
</evidence>
<keyword evidence="6" id="KW-0636">Prenylation</keyword>
<reference evidence="10" key="1">
    <citation type="submission" date="2023-07" db="EMBL/GenBank/DDBJ databases">
        <title>A chromosome-level genome assembly of Lolium multiflorum.</title>
        <authorList>
            <person name="Chen Y."/>
            <person name="Copetti D."/>
            <person name="Kolliker R."/>
            <person name="Studer B."/>
        </authorList>
    </citation>
    <scope>NUCLEOTIDE SEQUENCE</scope>
    <source>
        <strain evidence="10">02402/16</strain>
        <tissue evidence="10">Leaf</tissue>
    </source>
</reference>
<evidence type="ECO:0000256" key="1">
    <source>
        <dbReference type="ARBA" id="ARBA00004370"/>
    </source>
</evidence>
<dbReference type="SUPFAM" id="SSF55008">
    <property type="entry name" value="HMA, heavy metal-associated domain"/>
    <property type="match status" value="1"/>
</dbReference>
<dbReference type="Gene3D" id="3.30.70.100">
    <property type="match status" value="1"/>
</dbReference>
<dbReference type="InterPro" id="IPR006121">
    <property type="entry name" value="HMA_dom"/>
</dbReference>
<feature type="region of interest" description="Disordered" evidence="8">
    <location>
        <begin position="236"/>
        <end position="283"/>
    </location>
</feature>
<dbReference type="CDD" id="cd00371">
    <property type="entry name" value="HMA"/>
    <property type="match status" value="1"/>
</dbReference>
<dbReference type="PROSITE" id="PS50846">
    <property type="entry name" value="HMA_2"/>
    <property type="match status" value="1"/>
</dbReference>
<dbReference type="GO" id="GO:0046872">
    <property type="term" value="F:metal ion binding"/>
    <property type="evidence" value="ECO:0007669"/>
    <property type="project" value="UniProtKB-KW"/>
</dbReference>
<evidence type="ECO:0000256" key="3">
    <source>
        <dbReference type="ARBA" id="ARBA00022539"/>
    </source>
</evidence>
<dbReference type="PANTHER" id="PTHR22814">
    <property type="entry name" value="COPPER TRANSPORT PROTEIN ATOX1-RELATED"/>
    <property type="match status" value="1"/>
</dbReference>
<evidence type="ECO:0000256" key="2">
    <source>
        <dbReference type="ARBA" id="ARBA00022481"/>
    </source>
</evidence>